<evidence type="ECO:0000313" key="2">
    <source>
        <dbReference type="EMBL" id="KAJ8908688.1"/>
    </source>
</evidence>
<evidence type="ECO:0000259" key="1">
    <source>
        <dbReference type="Pfam" id="PF00485"/>
    </source>
</evidence>
<evidence type="ECO:0000313" key="3">
    <source>
        <dbReference type="Proteomes" id="UP001157974"/>
    </source>
</evidence>
<keyword evidence="3" id="KW-1185">Reference proteome</keyword>
<feature type="domain" description="Phosphoribulokinase/uridine kinase" evidence="1">
    <location>
        <begin position="181"/>
        <end position="306"/>
    </location>
</feature>
<dbReference type="InterPro" id="IPR006083">
    <property type="entry name" value="PRK/URK"/>
</dbReference>
<dbReference type="Pfam" id="PF00485">
    <property type="entry name" value="PRK"/>
    <property type="match status" value="1"/>
</dbReference>
<reference evidence="2 3" key="1">
    <citation type="journal article" date="2023" name="Nat. Commun.">
        <title>Origin of minicircular mitochondrial genomes in red algae.</title>
        <authorList>
            <person name="Lee Y."/>
            <person name="Cho C.H."/>
            <person name="Lee Y.M."/>
            <person name="Park S.I."/>
            <person name="Yang J.H."/>
            <person name="West J.A."/>
            <person name="Bhattacharya D."/>
            <person name="Yoon H.S."/>
        </authorList>
    </citation>
    <scope>NUCLEOTIDE SEQUENCE [LARGE SCALE GENOMIC DNA]</scope>
    <source>
        <strain evidence="2 3">CCMP1338</strain>
        <tissue evidence="2">Whole cell</tissue>
    </source>
</reference>
<dbReference type="PANTHER" id="PTHR10285">
    <property type="entry name" value="URIDINE KINASE"/>
    <property type="match status" value="1"/>
</dbReference>
<comment type="caution">
    <text evidence="2">The sequence shown here is derived from an EMBL/GenBank/DDBJ whole genome shotgun (WGS) entry which is preliminary data.</text>
</comment>
<dbReference type="AlphaFoldDB" id="A0AAV8V1F0"/>
<dbReference type="InterPro" id="IPR027417">
    <property type="entry name" value="P-loop_NTPase"/>
</dbReference>
<gene>
    <name evidence="2" type="ORF">NDN08_005393</name>
</gene>
<dbReference type="EMBL" id="JAMWBK010000001">
    <property type="protein sequence ID" value="KAJ8908688.1"/>
    <property type="molecule type" value="Genomic_DNA"/>
</dbReference>
<dbReference type="Gene3D" id="3.40.50.300">
    <property type="entry name" value="P-loop containing nucleotide triphosphate hydrolases"/>
    <property type="match status" value="1"/>
</dbReference>
<proteinExistence type="predicted"/>
<dbReference type="GO" id="GO:0016301">
    <property type="term" value="F:kinase activity"/>
    <property type="evidence" value="ECO:0007669"/>
    <property type="project" value="InterPro"/>
</dbReference>
<name>A0AAV8V1F0_9RHOD</name>
<dbReference type="GO" id="GO:0005524">
    <property type="term" value="F:ATP binding"/>
    <property type="evidence" value="ECO:0007669"/>
    <property type="project" value="InterPro"/>
</dbReference>
<sequence length="417" mass="46304">MIGDGADGGGCVEGLSRFLLEVRSTQWRTGFCLLKSGIEGLASVSLERVGVELLDTMGDHTLGFFTGLQVGSLWHHNHAHDLLDKPRRARFTAGLKSVSAEKSENPRLEVITSSPVFKKAGLEADMDQESWADWFKCAKLLNKELGRDATVDRVHKLYLPVFFWLKKQIRAAKSTKDGTVIVGLSCPQGGGKTTITNFLVKMFAAEGITCAIASTDDFYHTYEKQRELAETHASNPLLEFRGNPGTMDVDLMCNTVSALAHCGPGDEVNIPRYNKSAYKGRGDRVPEEDWPMVKGPVDLVILEGWCMGFQPVENPSTSDIAEVNEFLKDFAKVYDLLDLMLVVEIADPEYVYDWRKQAEDTMKAKGKSGMTSAQLKDFVDRFMPAYEEYLPGLYGDGVSTELPQLNIKIDSNRIPID</sequence>
<organism evidence="2 3">
    <name type="scientific">Rhodosorus marinus</name>
    <dbReference type="NCBI Taxonomy" id="101924"/>
    <lineage>
        <taxon>Eukaryota</taxon>
        <taxon>Rhodophyta</taxon>
        <taxon>Stylonematophyceae</taxon>
        <taxon>Stylonematales</taxon>
        <taxon>Stylonemataceae</taxon>
        <taxon>Rhodosorus</taxon>
    </lineage>
</organism>
<protein>
    <recommendedName>
        <fullName evidence="1">Phosphoribulokinase/uridine kinase domain-containing protein</fullName>
    </recommendedName>
</protein>
<accession>A0AAV8V1F0</accession>
<dbReference type="SUPFAM" id="SSF52540">
    <property type="entry name" value="P-loop containing nucleoside triphosphate hydrolases"/>
    <property type="match status" value="1"/>
</dbReference>
<dbReference type="Proteomes" id="UP001157974">
    <property type="component" value="Unassembled WGS sequence"/>
</dbReference>